<name>A0A371DXP9_9APHY</name>
<dbReference type="STRING" id="139420.A0A371DXP9"/>
<dbReference type="EMBL" id="KZ857379">
    <property type="protein sequence ID" value="RDX57315.1"/>
    <property type="molecule type" value="Genomic_DNA"/>
</dbReference>
<organism evidence="2 3">
    <name type="scientific">Lentinus brumalis</name>
    <dbReference type="NCBI Taxonomy" id="2498619"/>
    <lineage>
        <taxon>Eukaryota</taxon>
        <taxon>Fungi</taxon>
        <taxon>Dikarya</taxon>
        <taxon>Basidiomycota</taxon>
        <taxon>Agaricomycotina</taxon>
        <taxon>Agaricomycetes</taxon>
        <taxon>Polyporales</taxon>
        <taxon>Polyporaceae</taxon>
        <taxon>Lentinus</taxon>
    </lineage>
</organism>
<feature type="compositionally biased region" description="Polar residues" evidence="1">
    <location>
        <begin position="50"/>
        <end position="62"/>
    </location>
</feature>
<feature type="compositionally biased region" description="Polar residues" evidence="1">
    <location>
        <begin position="109"/>
        <end position="124"/>
    </location>
</feature>
<evidence type="ECO:0000256" key="1">
    <source>
        <dbReference type="SAM" id="MobiDB-lite"/>
    </source>
</evidence>
<dbReference type="AlphaFoldDB" id="A0A371DXP9"/>
<dbReference type="Proteomes" id="UP000256964">
    <property type="component" value="Unassembled WGS sequence"/>
</dbReference>
<proteinExistence type="predicted"/>
<dbReference type="OrthoDB" id="3264780at2759"/>
<evidence type="ECO:0000313" key="2">
    <source>
        <dbReference type="EMBL" id="RDX57315.1"/>
    </source>
</evidence>
<protein>
    <submittedName>
        <fullName evidence="2">Uncharacterized protein</fullName>
    </submittedName>
</protein>
<feature type="compositionally biased region" description="Pro residues" evidence="1">
    <location>
        <begin position="93"/>
        <end position="103"/>
    </location>
</feature>
<feature type="non-terminal residue" evidence="2">
    <location>
        <position position="204"/>
    </location>
</feature>
<gene>
    <name evidence="2" type="ORF">OH76DRAFT_1326222</name>
</gene>
<accession>A0A371DXP9</accession>
<feature type="region of interest" description="Disordered" evidence="1">
    <location>
        <begin position="93"/>
        <end position="164"/>
    </location>
</feature>
<reference evidence="2 3" key="1">
    <citation type="journal article" date="2018" name="Biotechnol. Biofuels">
        <title>Integrative visual omics of the white-rot fungus Polyporus brumalis exposes the biotechnological potential of its oxidative enzymes for delignifying raw plant biomass.</title>
        <authorList>
            <person name="Miyauchi S."/>
            <person name="Rancon A."/>
            <person name="Drula E."/>
            <person name="Hage H."/>
            <person name="Chaduli D."/>
            <person name="Favel A."/>
            <person name="Grisel S."/>
            <person name="Henrissat B."/>
            <person name="Herpoel-Gimbert I."/>
            <person name="Ruiz-Duenas F.J."/>
            <person name="Chevret D."/>
            <person name="Hainaut M."/>
            <person name="Lin J."/>
            <person name="Wang M."/>
            <person name="Pangilinan J."/>
            <person name="Lipzen A."/>
            <person name="Lesage-Meessen L."/>
            <person name="Navarro D."/>
            <person name="Riley R."/>
            <person name="Grigoriev I.V."/>
            <person name="Zhou S."/>
            <person name="Raouche S."/>
            <person name="Rosso M.N."/>
        </authorList>
    </citation>
    <scope>NUCLEOTIDE SEQUENCE [LARGE SCALE GENOMIC DNA]</scope>
    <source>
        <strain evidence="2 3">BRFM 1820</strain>
    </source>
</reference>
<feature type="region of interest" description="Disordered" evidence="1">
    <location>
        <begin position="1"/>
        <end position="62"/>
    </location>
</feature>
<sequence length="204" mass="21959">MVGGVNPANLPRPRDTRGTTADDPIVVEEEPSSSQHPSIGKRPVRPGPSDPSQLPRPTSEQILGSLLQQKNVFPVVVSLLRLLAPGAPSLASVPPPHPYPQQAPPSHSTSSFWTRSQSPEQAAGTTASPLSASTSAPPLKRRKLNSVPAGAADWDVPYPFQEGQGPENYRLSWERERGKQLLADLVQLVKSAAQKAATKTWYQQ</sequence>
<feature type="compositionally biased region" description="Low complexity" evidence="1">
    <location>
        <begin position="125"/>
        <end position="138"/>
    </location>
</feature>
<keyword evidence="3" id="KW-1185">Reference proteome</keyword>
<evidence type="ECO:0000313" key="3">
    <source>
        <dbReference type="Proteomes" id="UP000256964"/>
    </source>
</evidence>